<keyword evidence="9" id="KW-1185">Reference proteome</keyword>
<evidence type="ECO:0000256" key="5">
    <source>
        <dbReference type="ARBA" id="ARBA00023157"/>
    </source>
</evidence>
<comment type="caution">
    <text evidence="8">The sequence shown here is derived from an EMBL/GenBank/DDBJ whole genome shotgun (WGS) entry which is preliminary data.</text>
</comment>
<organism evidence="8 9">
    <name type="scientific">Pseudomarimonas salicorniae</name>
    <dbReference type="NCBI Taxonomy" id="2933270"/>
    <lineage>
        <taxon>Bacteria</taxon>
        <taxon>Pseudomonadati</taxon>
        <taxon>Pseudomonadota</taxon>
        <taxon>Gammaproteobacteria</taxon>
        <taxon>Lysobacterales</taxon>
        <taxon>Lysobacteraceae</taxon>
        <taxon>Pseudomarimonas</taxon>
    </lineage>
</organism>
<evidence type="ECO:0000256" key="7">
    <source>
        <dbReference type="SAM" id="SignalP"/>
    </source>
</evidence>
<dbReference type="Pfam" id="PF02265">
    <property type="entry name" value="S1-P1_nuclease"/>
    <property type="match status" value="1"/>
</dbReference>
<gene>
    <name evidence="8" type="ORF">M0G41_03830</name>
</gene>
<dbReference type="SUPFAM" id="SSF48537">
    <property type="entry name" value="Phospholipase C/P1 nuclease"/>
    <property type="match status" value="1"/>
</dbReference>
<dbReference type="Proteomes" id="UP001431449">
    <property type="component" value="Unassembled WGS sequence"/>
</dbReference>
<evidence type="ECO:0000256" key="6">
    <source>
        <dbReference type="ARBA" id="ARBA00023180"/>
    </source>
</evidence>
<dbReference type="InterPro" id="IPR003154">
    <property type="entry name" value="S1/P1nuclease"/>
</dbReference>
<name>A0ABT0GE08_9GAMM</name>
<keyword evidence="4" id="KW-0378">Hydrolase</keyword>
<evidence type="ECO:0000256" key="1">
    <source>
        <dbReference type="ARBA" id="ARBA00022722"/>
    </source>
</evidence>
<dbReference type="CDD" id="cd11010">
    <property type="entry name" value="S1-P1_nuclease"/>
    <property type="match status" value="1"/>
</dbReference>
<evidence type="ECO:0000256" key="3">
    <source>
        <dbReference type="ARBA" id="ARBA00022759"/>
    </source>
</evidence>
<feature type="signal peptide" evidence="7">
    <location>
        <begin position="1"/>
        <end position="22"/>
    </location>
</feature>
<reference evidence="8" key="1">
    <citation type="submission" date="2022-04" db="EMBL/GenBank/DDBJ databases">
        <title>Lysobacter sp. CAU 1642 isolated from sea sand.</title>
        <authorList>
            <person name="Kim W."/>
        </authorList>
    </citation>
    <scope>NUCLEOTIDE SEQUENCE</scope>
    <source>
        <strain evidence="8">CAU 1642</strain>
    </source>
</reference>
<dbReference type="InterPro" id="IPR008947">
    <property type="entry name" value="PLipase_C/P1_nuclease_dom_sf"/>
</dbReference>
<keyword evidence="2" id="KW-0479">Metal-binding</keyword>
<dbReference type="Gene3D" id="1.10.575.10">
    <property type="entry name" value="P1 Nuclease"/>
    <property type="match status" value="1"/>
</dbReference>
<keyword evidence="7" id="KW-0732">Signal</keyword>
<protein>
    <submittedName>
        <fullName evidence="8">S1/P1 nuclease</fullName>
    </submittedName>
</protein>
<dbReference type="PANTHER" id="PTHR33146">
    <property type="entry name" value="ENDONUCLEASE 4"/>
    <property type="match status" value="1"/>
</dbReference>
<sequence>MRHWIALLLLIVLAGATSPARAWSMFGHELVGELAERQLSAKARVGVQALLEEGESLASTAGWADRMRDDKAYAWATPLHFVNFPRGRCEYVARRDCPGGDCVVAAVERFRAEMLDASLPRQRRAEALKFLVHFVADIHQPLHCGYGHDRGGNTYQVNVDGEGSNLHRVWDHFMLARTGRDRAGHLAALSAEPLPEAGPFQPVTWAEDSCRIVQADGFYPQRRRLSDAYFERFRPLAEARLRLAASRLASILEAGFAPSP</sequence>
<keyword evidence="1" id="KW-0540">Nuclease</keyword>
<dbReference type="PANTHER" id="PTHR33146:SF26">
    <property type="entry name" value="ENDONUCLEASE 4"/>
    <property type="match status" value="1"/>
</dbReference>
<accession>A0ABT0GE08</accession>
<dbReference type="RefSeq" id="WP_248205220.1">
    <property type="nucleotide sequence ID" value="NZ_JALNMH010000002.1"/>
</dbReference>
<evidence type="ECO:0000313" key="9">
    <source>
        <dbReference type="Proteomes" id="UP001431449"/>
    </source>
</evidence>
<keyword evidence="6" id="KW-0325">Glycoprotein</keyword>
<dbReference type="EMBL" id="JALNMH010000002">
    <property type="protein sequence ID" value="MCK7592796.1"/>
    <property type="molecule type" value="Genomic_DNA"/>
</dbReference>
<keyword evidence="5" id="KW-1015">Disulfide bond</keyword>
<evidence type="ECO:0000313" key="8">
    <source>
        <dbReference type="EMBL" id="MCK7592796.1"/>
    </source>
</evidence>
<feature type="chain" id="PRO_5045955892" evidence="7">
    <location>
        <begin position="23"/>
        <end position="260"/>
    </location>
</feature>
<evidence type="ECO:0000256" key="4">
    <source>
        <dbReference type="ARBA" id="ARBA00022801"/>
    </source>
</evidence>
<keyword evidence="3" id="KW-0255">Endonuclease</keyword>
<evidence type="ECO:0000256" key="2">
    <source>
        <dbReference type="ARBA" id="ARBA00022723"/>
    </source>
</evidence>
<proteinExistence type="predicted"/>